<sequence>MNTRLNELRRLLAEIDSLAGSVEVSGLIRDARACAELARSRTAKAIKIVEELDAQAAQETAPCKHVFTDDGMFTVDCTECGLRIKAEPSHAVMEQARQEAFDAGGDGHGLFLLDSAELDQVVANACAMAVIEHVAASAQEVSDA</sequence>
<reference evidence="1 2" key="1">
    <citation type="submission" date="2019-09" db="EMBL/GenBank/DDBJ databases">
        <title>Prosopis cineraria nodule microbiome.</title>
        <authorList>
            <person name="Chaluvadi S.R."/>
            <person name="Ali R."/>
            <person name="Wang X."/>
        </authorList>
    </citation>
    <scope>NUCLEOTIDE SEQUENCE [LARGE SCALE GENOMIC DNA]</scope>
    <source>
        <strain evidence="1 2">BG1</strain>
    </source>
</reference>
<evidence type="ECO:0000313" key="1">
    <source>
        <dbReference type="EMBL" id="QEY75770.1"/>
    </source>
</evidence>
<dbReference type="Proteomes" id="UP000326659">
    <property type="component" value="Chromosome"/>
</dbReference>
<gene>
    <name evidence="1" type="ORF">F1C79_31395</name>
</gene>
<protein>
    <submittedName>
        <fullName evidence="1">Uncharacterized protein</fullName>
    </submittedName>
</protein>
<evidence type="ECO:0000313" key="2">
    <source>
        <dbReference type="Proteomes" id="UP000326659"/>
    </source>
</evidence>
<keyword evidence="2" id="KW-1185">Reference proteome</keyword>
<dbReference type="OrthoDB" id="7033513at2"/>
<organism evidence="1 2">
    <name type="scientific">Pseudomonas denitrificans</name>
    <dbReference type="NCBI Taxonomy" id="43306"/>
    <lineage>
        <taxon>Bacteria</taxon>
        <taxon>Pseudomonadati</taxon>
        <taxon>Pseudomonadota</taxon>
        <taxon>Gammaproteobacteria</taxon>
        <taxon>Pseudomonadales</taxon>
        <taxon>Pseudomonadaceae</taxon>
        <taxon>Halopseudomonas</taxon>
    </lineage>
</organism>
<dbReference type="RefSeq" id="WP_151189559.1">
    <property type="nucleotide sequence ID" value="NZ_CP043626.1"/>
</dbReference>
<dbReference type="KEGG" id="pden:F1C79_31395"/>
<dbReference type="EMBL" id="CP043626">
    <property type="protein sequence ID" value="QEY75770.1"/>
    <property type="molecule type" value="Genomic_DNA"/>
</dbReference>
<accession>A0A9X7N9A2</accession>
<proteinExistence type="predicted"/>
<dbReference type="AlphaFoldDB" id="A0A9X7N9A2"/>
<name>A0A9X7N9A2_PSEDE</name>